<protein>
    <submittedName>
        <fullName evidence="1">Uncharacterized protein</fullName>
    </submittedName>
</protein>
<gene>
    <name evidence="1" type="ORF">DY000_02060847</name>
</gene>
<organism evidence="1 2">
    <name type="scientific">Brassica cretica</name>
    <name type="common">Mustard</name>
    <dbReference type="NCBI Taxonomy" id="69181"/>
    <lineage>
        <taxon>Eukaryota</taxon>
        <taxon>Viridiplantae</taxon>
        <taxon>Streptophyta</taxon>
        <taxon>Embryophyta</taxon>
        <taxon>Tracheophyta</taxon>
        <taxon>Spermatophyta</taxon>
        <taxon>Magnoliopsida</taxon>
        <taxon>eudicotyledons</taxon>
        <taxon>Gunneridae</taxon>
        <taxon>Pentapetalae</taxon>
        <taxon>rosids</taxon>
        <taxon>malvids</taxon>
        <taxon>Brassicales</taxon>
        <taxon>Brassicaceae</taxon>
        <taxon>Brassiceae</taxon>
        <taxon>Brassica</taxon>
    </lineage>
</organism>
<evidence type="ECO:0000313" key="2">
    <source>
        <dbReference type="Proteomes" id="UP000266723"/>
    </source>
</evidence>
<dbReference type="EMBL" id="QGKV02001556">
    <property type="protein sequence ID" value="KAF3521042.1"/>
    <property type="molecule type" value="Genomic_DNA"/>
</dbReference>
<proteinExistence type="predicted"/>
<keyword evidence="2" id="KW-1185">Reference proteome</keyword>
<sequence length="83" mass="8977">MSSYISNGVNGGDRLKLQPWCLCLFFSVRSSSVRDAVDVRSRPPVVIALRRASSTSASPHLKPTLSPSPNHVLSLCRRVSAPS</sequence>
<dbReference type="Proteomes" id="UP000266723">
    <property type="component" value="Unassembled WGS sequence"/>
</dbReference>
<name>A0ABQ7B419_BRACR</name>
<comment type="caution">
    <text evidence="1">The sequence shown here is derived from an EMBL/GenBank/DDBJ whole genome shotgun (WGS) entry which is preliminary data.</text>
</comment>
<accession>A0ABQ7B419</accession>
<reference evidence="1 2" key="1">
    <citation type="journal article" date="2020" name="BMC Genomics">
        <title>Intraspecific diversification of the crop wild relative Brassica cretica Lam. using demographic model selection.</title>
        <authorList>
            <person name="Kioukis A."/>
            <person name="Michalopoulou V.A."/>
            <person name="Briers L."/>
            <person name="Pirintsos S."/>
            <person name="Studholme D.J."/>
            <person name="Pavlidis P."/>
            <person name="Sarris P.F."/>
        </authorList>
    </citation>
    <scope>NUCLEOTIDE SEQUENCE [LARGE SCALE GENOMIC DNA]</scope>
    <source>
        <strain evidence="2">cv. PFS-1207/04</strain>
    </source>
</reference>
<evidence type="ECO:0000313" key="1">
    <source>
        <dbReference type="EMBL" id="KAF3521042.1"/>
    </source>
</evidence>